<keyword evidence="1" id="KW-1133">Transmembrane helix</keyword>
<feature type="transmembrane region" description="Helical" evidence="1">
    <location>
        <begin position="40"/>
        <end position="64"/>
    </location>
</feature>
<keyword evidence="1" id="KW-0812">Transmembrane</keyword>
<comment type="caution">
    <text evidence="2">The sequence shown here is derived from an EMBL/GenBank/DDBJ whole genome shotgun (WGS) entry which is preliminary data.</text>
</comment>
<proteinExistence type="predicted"/>
<dbReference type="OrthoDB" id="1828980at2"/>
<evidence type="ECO:0000313" key="3">
    <source>
        <dbReference type="Proteomes" id="UP000021369"/>
    </source>
</evidence>
<dbReference type="AlphaFoldDB" id="A0A011UJC5"/>
<name>A0A011UJC5_RUMAL</name>
<dbReference type="RefSeq" id="WP_037285057.1">
    <property type="nucleotide sequence ID" value="NZ_JEOB01000001.1"/>
</dbReference>
<gene>
    <name evidence="2" type="ORF">RASY3_03395</name>
</gene>
<protein>
    <submittedName>
        <fullName evidence="2">Uncharacterized protein</fullName>
    </submittedName>
</protein>
<evidence type="ECO:0000313" key="2">
    <source>
        <dbReference type="EMBL" id="EXM40769.1"/>
    </source>
</evidence>
<dbReference type="PATRIC" id="fig|1341156.4.peg.403"/>
<sequence length="97" mass="10694">MKGFRQLSLMLAILLIFTLMMAITAMLFKGVKAGKIGAGVLADAIMMIVIAVTAGLLFAVIRLFRRHKQHMKQANSADILAEIMAMKDDKSKNNKED</sequence>
<evidence type="ECO:0000256" key="1">
    <source>
        <dbReference type="SAM" id="Phobius"/>
    </source>
</evidence>
<organism evidence="2 3">
    <name type="scientific">Ruminococcus albus SY3</name>
    <dbReference type="NCBI Taxonomy" id="1341156"/>
    <lineage>
        <taxon>Bacteria</taxon>
        <taxon>Bacillati</taxon>
        <taxon>Bacillota</taxon>
        <taxon>Clostridia</taxon>
        <taxon>Eubacteriales</taxon>
        <taxon>Oscillospiraceae</taxon>
        <taxon>Ruminococcus</taxon>
    </lineage>
</organism>
<reference evidence="2 3" key="1">
    <citation type="submission" date="2013-06" db="EMBL/GenBank/DDBJ databases">
        <title>Rumen cellulosomics: divergent fiber-degrading strategies revealed by comparative genome-wide analysis of six Ruminococcal strains.</title>
        <authorList>
            <person name="Dassa B."/>
            <person name="Borovok I."/>
            <person name="Lamed R."/>
            <person name="Flint H."/>
            <person name="Yeoman C.J."/>
            <person name="White B."/>
            <person name="Bayer E.A."/>
        </authorList>
    </citation>
    <scope>NUCLEOTIDE SEQUENCE [LARGE SCALE GENOMIC DNA]</scope>
    <source>
        <strain evidence="2 3">SY3</strain>
    </source>
</reference>
<feature type="transmembrane region" description="Helical" evidence="1">
    <location>
        <begin position="7"/>
        <end position="28"/>
    </location>
</feature>
<keyword evidence="1" id="KW-0472">Membrane</keyword>
<accession>A0A011UJC5</accession>
<keyword evidence="3" id="KW-1185">Reference proteome</keyword>
<dbReference type="Proteomes" id="UP000021369">
    <property type="component" value="Unassembled WGS sequence"/>
</dbReference>
<dbReference type="EMBL" id="JEOB01000001">
    <property type="protein sequence ID" value="EXM40769.1"/>
    <property type="molecule type" value="Genomic_DNA"/>
</dbReference>